<reference evidence="4 5" key="1">
    <citation type="journal article" date="2021" name="Comput. Struct. Biotechnol. J.">
        <title>De novo genome assembly of the potent medicinal plant Rehmannia glutinosa using nanopore technology.</title>
        <authorList>
            <person name="Ma L."/>
            <person name="Dong C."/>
            <person name="Song C."/>
            <person name="Wang X."/>
            <person name="Zheng X."/>
            <person name="Niu Y."/>
            <person name="Chen S."/>
            <person name="Feng W."/>
        </authorList>
    </citation>
    <scope>NUCLEOTIDE SEQUENCE [LARGE SCALE GENOMIC DNA]</scope>
    <source>
        <strain evidence="4">DH-2019</strain>
    </source>
</reference>
<dbReference type="InterPro" id="IPR029058">
    <property type="entry name" value="AB_hydrolase_fold"/>
</dbReference>
<evidence type="ECO:0000256" key="1">
    <source>
        <dbReference type="ARBA" id="ARBA00010515"/>
    </source>
</evidence>
<dbReference type="Gene3D" id="3.40.50.1820">
    <property type="entry name" value="alpha/beta hydrolase"/>
    <property type="match status" value="1"/>
</dbReference>
<comment type="caution">
    <text evidence="4">The sequence shown here is derived from an EMBL/GenBank/DDBJ whole genome shotgun (WGS) entry which is preliminary data.</text>
</comment>
<comment type="similarity">
    <text evidence="1">Belongs to the 'GDXG' lipolytic enzyme family.</text>
</comment>
<accession>A0ABR0U9A1</accession>
<dbReference type="PANTHER" id="PTHR23024:SF577">
    <property type="entry name" value="CARBOXYLESTERASE 2-RELATED"/>
    <property type="match status" value="1"/>
</dbReference>
<gene>
    <name evidence="4" type="ORF">DH2020_047344</name>
</gene>
<feature type="domain" description="Alpha/beta hydrolase fold-3" evidence="3">
    <location>
        <begin position="75"/>
        <end position="300"/>
    </location>
</feature>
<sequence length="323" mass="36111">MEAIKSKLYLAEDVPPFVKVYGYVDRLQGTDTVPAAYDPETGVTSKDVVIQPETGLSVRIYRPTAACHQKKLPLVIYFHGGAFLINSTAEPTYQKMLNIQVQDAKVLLVSVDYRLAPESPIPTLYNDSWAAIKWVASHISGEKNGPDEIWLREFVNFNKVFLAGDSAGANIAHHMTIRAGLINNSLGNFKISGTLLVHPYFLGKYPIGSEADDPATKAMIDKWWLFICPSDRGCDDPYINPFAIGAPNIARLACDKVLVCIAGLDFLRERGKLYYKNLGKSEWKGKAEFYETQGENHVFHILDPTTEDAKKLFSRIAKFFNDE</sequence>
<dbReference type="InterPro" id="IPR050466">
    <property type="entry name" value="Carboxylest/Gibb_receptor"/>
</dbReference>
<dbReference type="EMBL" id="JABTTQ020003280">
    <property type="protein sequence ID" value="KAK6118891.1"/>
    <property type="molecule type" value="Genomic_DNA"/>
</dbReference>
<proteinExistence type="inferred from homology"/>
<evidence type="ECO:0000313" key="4">
    <source>
        <dbReference type="EMBL" id="KAK6118891.1"/>
    </source>
</evidence>
<feature type="active site" evidence="2">
    <location>
        <position position="166"/>
    </location>
</feature>
<evidence type="ECO:0000259" key="3">
    <source>
        <dbReference type="Pfam" id="PF07859"/>
    </source>
</evidence>
<evidence type="ECO:0000313" key="5">
    <source>
        <dbReference type="Proteomes" id="UP001318860"/>
    </source>
</evidence>
<dbReference type="SUPFAM" id="SSF53474">
    <property type="entry name" value="alpha/beta-Hydrolases"/>
    <property type="match status" value="1"/>
</dbReference>
<evidence type="ECO:0000256" key="2">
    <source>
        <dbReference type="PROSITE-ProRule" id="PRU10038"/>
    </source>
</evidence>
<name>A0ABR0U9A1_REHGL</name>
<dbReference type="InterPro" id="IPR013094">
    <property type="entry name" value="AB_hydrolase_3"/>
</dbReference>
<dbReference type="PROSITE" id="PS01174">
    <property type="entry name" value="LIPASE_GDXG_SER"/>
    <property type="match status" value="1"/>
</dbReference>
<keyword evidence="5" id="KW-1185">Reference proteome</keyword>
<dbReference type="Proteomes" id="UP001318860">
    <property type="component" value="Unassembled WGS sequence"/>
</dbReference>
<protein>
    <recommendedName>
        <fullName evidence="3">Alpha/beta hydrolase fold-3 domain-containing protein</fullName>
    </recommendedName>
</protein>
<dbReference type="Pfam" id="PF07859">
    <property type="entry name" value="Abhydrolase_3"/>
    <property type="match status" value="1"/>
</dbReference>
<dbReference type="PANTHER" id="PTHR23024">
    <property type="entry name" value="ARYLACETAMIDE DEACETYLASE"/>
    <property type="match status" value="1"/>
</dbReference>
<organism evidence="4 5">
    <name type="scientific">Rehmannia glutinosa</name>
    <name type="common">Chinese foxglove</name>
    <dbReference type="NCBI Taxonomy" id="99300"/>
    <lineage>
        <taxon>Eukaryota</taxon>
        <taxon>Viridiplantae</taxon>
        <taxon>Streptophyta</taxon>
        <taxon>Embryophyta</taxon>
        <taxon>Tracheophyta</taxon>
        <taxon>Spermatophyta</taxon>
        <taxon>Magnoliopsida</taxon>
        <taxon>eudicotyledons</taxon>
        <taxon>Gunneridae</taxon>
        <taxon>Pentapetalae</taxon>
        <taxon>asterids</taxon>
        <taxon>lamiids</taxon>
        <taxon>Lamiales</taxon>
        <taxon>Orobanchaceae</taxon>
        <taxon>Rehmannieae</taxon>
        <taxon>Rehmannia</taxon>
    </lineage>
</organism>
<dbReference type="InterPro" id="IPR033140">
    <property type="entry name" value="Lipase_GDXG_put_SER_AS"/>
</dbReference>